<dbReference type="InterPro" id="IPR003593">
    <property type="entry name" value="AAA+_ATPase"/>
</dbReference>
<dbReference type="HOGENOM" id="CLU_000604_1_23_9"/>
<dbReference type="PANTHER" id="PTHR43776">
    <property type="entry name" value="TRANSPORT ATP-BINDING PROTEIN"/>
    <property type="match status" value="1"/>
</dbReference>
<dbReference type="CDD" id="cd03257">
    <property type="entry name" value="ABC_NikE_OppD_transporters"/>
    <property type="match status" value="1"/>
</dbReference>
<dbReference type="SUPFAM" id="SSF52540">
    <property type="entry name" value="P-loop containing nucleoside triphosphate hydrolases"/>
    <property type="match status" value="1"/>
</dbReference>
<evidence type="ECO:0000256" key="3">
    <source>
        <dbReference type="ARBA" id="ARBA00022741"/>
    </source>
</evidence>
<feature type="domain" description="ABC transporter" evidence="5">
    <location>
        <begin position="6"/>
        <end position="262"/>
    </location>
</feature>
<evidence type="ECO:0000313" key="7">
    <source>
        <dbReference type="Proteomes" id="UP000245423"/>
    </source>
</evidence>
<dbReference type="InterPro" id="IPR050319">
    <property type="entry name" value="ABC_transp_ATP-bind"/>
</dbReference>
<evidence type="ECO:0000256" key="2">
    <source>
        <dbReference type="ARBA" id="ARBA00022448"/>
    </source>
</evidence>
<organism evidence="6 7">
    <name type="scientific">[Clostridium] ultunense Esp</name>
    <dbReference type="NCBI Taxonomy" id="1288971"/>
    <lineage>
        <taxon>Bacteria</taxon>
        <taxon>Bacillati</taxon>
        <taxon>Bacillota</taxon>
        <taxon>Tissierellia</taxon>
        <taxon>Tissierellales</taxon>
        <taxon>Tepidimicrobiaceae</taxon>
        <taxon>Schnuerera</taxon>
    </lineage>
</organism>
<dbReference type="GO" id="GO:0015833">
    <property type="term" value="P:peptide transport"/>
    <property type="evidence" value="ECO:0007669"/>
    <property type="project" value="InterPro"/>
</dbReference>
<dbReference type="GO" id="GO:0016887">
    <property type="term" value="F:ATP hydrolysis activity"/>
    <property type="evidence" value="ECO:0007669"/>
    <property type="project" value="InterPro"/>
</dbReference>
<dbReference type="EMBL" id="LT669839">
    <property type="protein sequence ID" value="SHD78553.1"/>
    <property type="molecule type" value="Genomic_DNA"/>
</dbReference>
<name>M1ZM99_9FIRM</name>
<evidence type="ECO:0000259" key="5">
    <source>
        <dbReference type="PROSITE" id="PS50893"/>
    </source>
</evidence>
<dbReference type="GO" id="GO:0055085">
    <property type="term" value="P:transmembrane transport"/>
    <property type="evidence" value="ECO:0007669"/>
    <property type="project" value="UniProtKB-ARBA"/>
</dbReference>
<keyword evidence="4 6" id="KW-0067">ATP-binding</keyword>
<keyword evidence="7" id="KW-1185">Reference proteome</keyword>
<dbReference type="NCBIfam" id="TIGR01727">
    <property type="entry name" value="oligo_HPY"/>
    <property type="match status" value="1"/>
</dbReference>
<dbReference type="PROSITE" id="PS50893">
    <property type="entry name" value="ABC_TRANSPORTER_2"/>
    <property type="match status" value="1"/>
</dbReference>
<dbReference type="Proteomes" id="UP000245423">
    <property type="component" value="Chromosome 1"/>
</dbReference>
<dbReference type="InterPro" id="IPR013563">
    <property type="entry name" value="Oligopep_ABC_C"/>
</dbReference>
<dbReference type="PANTHER" id="PTHR43776:SF8">
    <property type="entry name" value="ABC TRANSPORTER, ATP-BINDING PROTEIN"/>
    <property type="match status" value="1"/>
</dbReference>
<proteinExistence type="inferred from homology"/>
<dbReference type="FunFam" id="3.40.50.300:FF:000016">
    <property type="entry name" value="Oligopeptide ABC transporter ATP-binding component"/>
    <property type="match status" value="1"/>
</dbReference>
<accession>M1ZM99</accession>
<dbReference type="AlphaFoldDB" id="M1ZM99"/>
<dbReference type="PROSITE" id="PS00211">
    <property type="entry name" value="ABC_TRANSPORTER_1"/>
    <property type="match status" value="1"/>
</dbReference>
<dbReference type="InterPro" id="IPR027417">
    <property type="entry name" value="P-loop_NTPase"/>
</dbReference>
<keyword evidence="2" id="KW-0813">Transport</keyword>
<dbReference type="GO" id="GO:0005524">
    <property type="term" value="F:ATP binding"/>
    <property type="evidence" value="ECO:0007669"/>
    <property type="project" value="UniProtKB-KW"/>
</dbReference>
<keyword evidence="3" id="KW-0547">Nucleotide-binding</keyword>
<evidence type="ECO:0000256" key="1">
    <source>
        <dbReference type="ARBA" id="ARBA00005417"/>
    </source>
</evidence>
<evidence type="ECO:0000313" key="6">
    <source>
        <dbReference type="EMBL" id="SHD78553.1"/>
    </source>
</evidence>
<reference evidence="6 7" key="1">
    <citation type="submission" date="2016-11" db="EMBL/GenBank/DDBJ databases">
        <authorList>
            <person name="Manzoor S."/>
        </authorList>
    </citation>
    <scope>NUCLEOTIDE SEQUENCE [LARGE SCALE GENOMIC DNA]</scope>
    <source>
        <strain evidence="6">Clostridium ultunense strain Esp</strain>
    </source>
</reference>
<dbReference type="InterPro" id="IPR017871">
    <property type="entry name" value="ABC_transporter-like_CS"/>
</dbReference>
<comment type="similarity">
    <text evidence="1">Belongs to the ABC transporter superfamily.</text>
</comment>
<dbReference type="OrthoDB" id="9806285at2"/>
<dbReference type="EC" id="3.6.3.-" evidence="6"/>
<dbReference type="SMART" id="SM00382">
    <property type="entry name" value="AAA"/>
    <property type="match status" value="1"/>
</dbReference>
<dbReference type="Pfam" id="PF00005">
    <property type="entry name" value="ABC_tran"/>
    <property type="match status" value="1"/>
</dbReference>
<protein>
    <submittedName>
        <fullName evidence="6">Oligopeptide ABC transporter (ATP-binding protein)</fullName>
        <ecNumber evidence="6">3.6.3.-</ecNumber>
    </submittedName>
</protein>
<sequence>MKDNLLEVNNLKKYFPVLKGVFQKKVGDIKAVDNISFSIKRGEIFGLVGESGCGKSTTGRTILNLIAPTGGSVVFEGKTIFDVENNYEISDEEMRKLRKDMQIVFQDPFASLDPRMNVGDIISEGMLKHKIYNKRDAINKTKELLEMCGLTASNIKKYPHEFSGGQRQRIGIARSIALNPKFIVGDEPIAALDVSIQSQILSLLQKLIEELNLTFLFISHDLNVVRYFCDQIAVMYLGSFVEVGTSEQLFDNPIHPYTQALLSAVPASMPSEIKKRILLEGDVPSPANPPEGCKFHTRCPYTKEICTEKVPELKSVDGGNLVSCHLYS</sequence>
<evidence type="ECO:0000256" key="4">
    <source>
        <dbReference type="ARBA" id="ARBA00022840"/>
    </source>
</evidence>
<dbReference type="InterPro" id="IPR003439">
    <property type="entry name" value="ABC_transporter-like_ATP-bd"/>
</dbReference>
<dbReference type="Pfam" id="PF08352">
    <property type="entry name" value="oligo_HPY"/>
    <property type="match status" value="1"/>
</dbReference>
<gene>
    <name evidence="6" type="primary">appF</name>
    <name evidence="6" type="ORF">CUESP1_3228</name>
</gene>
<keyword evidence="6" id="KW-0378">Hydrolase</keyword>
<dbReference type="Gene3D" id="3.40.50.300">
    <property type="entry name" value="P-loop containing nucleotide triphosphate hydrolases"/>
    <property type="match status" value="1"/>
</dbReference>